<keyword evidence="4" id="KW-0472">Membrane</keyword>
<dbReference type="GO" id="GO:0000032">
    <property type="term" value="P:cell wall mannoprotein biosynthetic process"/>
    <property type="evidence" value="ECO:0007669"/>
    <property type="project" value="TreeGrafter"/>
</dbReference>
<sequence>MIIFNKTNIIYTCILVSILPIIYQLTNSNSRFWNLQYFNKFPISNQGHLVRFEETKEYSTIIEESRENACFVILIRNQELADWLVTMQELEDRFNNKFNYPYVFLNDVPFTDSFMENVRSLTDSKVEFGIIPKEHWSVPSFIDQEKALKSREKMANDGIIYGGSLPYRHMCRFESGFFFRHNLTMKYDYYWRVEPGVSFSCDINYDPFKYMRENNKLYSFTITIHEFEQTIPSLWNTVTNYLDLPGIRESLPKDNAMGFVSDNKGATYNGCHFWSNFEIASFDLWRSPDYIKFFNYLDQSGGFFYERWGDAPVHSIFASLFLPKEKIHFFDNIGYYHSPYSHCPANQKGLSCHCDPSESFDMDPYSCTWKWLGKSPKWY</sequence>
<dbReference type="GO" id="GO:0000026">
    <property type="term" value="F:alpha-1,2-mannosyltransferase activity"/>
    <property type="evidence" value="ECO:0007669"/>
    <property type="project" value="TreeGrafter"/>
</dbReference>
<name>A0A137NXK2_CONC2</name>
<protein>
    <submittedName>
        <fullName evidence="5">Glycosyltransferase family 15 protein</fullName>
    </submittedName>
</protein>
<evidence type="ECO:0000256" key="1">
    <source>
        <dbReference type="ARBA" id="ARBA00007677"/>
    </source>
</evidence>
<dbReference type="EMBL" id="KQ964639">
    <property type="protein sequence ID" value="KXN67401.1"/>
    <property type="molecule type" value="Genomic_DNA"/>
</dbReference>
<gene>
    <name evidence="5" type="ORF">CONCODRAFT_167414</name>
</gene>
<keyword evidence="4" id="KW-0812">Transmembrane</keyword>
<dbReference type="Proteomes" id="UP000070444">
    <property type="component" value="Unassembled WGS sequence"/>
</dbReference>
<dbReference type="InterPro" id="IPR002685">
    <property type="entry name" value="Glyco_trans_15"/>
</dbReference>
<dbReference type="AlphaFoldDB" id="A0A137NXK2"/>
<dbReference type="GO" id="GO:0005794">
    <property type="term" value="C:Golgi apparatus"/>
    <property type="evidence" value="ECO:0007669"/>
    <property type="project" value="TreeGrafter"/>
</dbReference>
<keyword evidence="6" id="KW-1185">Reference proteome</keyword>
<dbReference type="GO" id="GO:0006493">
    <property type="term" value="P:protein O-linked glycosylation"/>
    <property type="evidence" value="ECO:0007669"/>
    <property type="project" value="TreeGrafter"/>
</dbReference>
<dbReference type="FunFam" id="3.90.550.10:FF:000051">
    <property type="entry name" value="Alpha-1,2-mannosyltransferase (Ktr4)"/>
    <property type="match status" value="1"/>
</dbReference>
<evidence type="ECO:0000256" key="4">
    <source>
        <dbReference type="SAM" id="Phobius"/>
    </source>
</evidence>
<dbReference type="GO" id="GO:0016020">
    <property type="term" value="C:membrane"/>
    <property type="evidence" value="ECO:0007669"/>
    <property type="project" value="InterPro"/>
</dbReference>
<keyword evidence="4" id="KW-1133">Transmembrane helix</keyword>
<accession>A0A137NXK2</accession>
<dbReference type="OrthoDB" id="439943at2759"/>
<evidence type="ECO:0000313" key="6">
    <source>
        <dbReference type="Proteomes" id="UP000070444"/>
    </source>
</evidence>
<evidence type="ECO:0000313" key="5">
    <source>
        <dbReference type="EMBL" id="KXN67401.1"/>
    </source>
</evidence>
<evidence type="ECO:0000256" key="2">
    <source>
        <dbReference type="ARBA" id="ARBA00022679"/>
    </source>
</evidence>
<comment type="similarity">
    <text evidence="1">Belongs to the glycosyltransferase 15 family.</text>
</comment>
<reference evidence="5 6" key="1">
    <citation type="journal article" date="2015" name="Genome Biol. Evol.">
        <title>Phylogenomic analyses indicate that early fungi evolved digesting cell walls of algal ancestors of land plants.</title>
        <authorList>
            <person name="Chang Y."/>
            <person name="Wang S."/>
            <person name="Sekimoto S."/>
            <person name="Aerts A.L."/>
            <person name="Choi C."/>
            <person name="Clum A."/>
            <person name="LaButti K.M."/>
            <person name="Lindquist E.A."/>
            <person name="Yee Ngan C."/>
            <person name="Ohm R.A."/>
            <person name="Salamov A.A."/>
            <person name="Grigoriev I.V."/>
            <person name="Spatafora J.W."/>
            <person name="Berbee M.L."/>
        </authorList>
    </citation>
    <scope>NUCLEOTIDE SEQUENCE [LARGE SCALE GENOMIC DNA]</scope>
    <source>
        <strain evidence="5 6">NRRL 28638</strain>
    </source>
</reference>
<dbReference type="GO" id="GO:0006487">
    <property type="term" value="P:protein N-linked glycosylation"/>
    <property type="evidence" value="ECO:0007669"/>
    <property type="project" value="TreeGrafter"/>
</dbReference>
<feature type="transmembrane region" description="Helical" evidence="4">
    <location>
        <begin position="9"/>
        <end position="26"/>
    </location>
</feature>
<dbReference type="PANTHER" id="PTHR31121:SF6">
    <property type="entry name" value="ALPHA-1,2 MANNOSYLTRANSFERASE KTR1"/>
    <property type="match status" value="1"/>
</dbReference>
<dbReference type="PIRSF" id="PIRSF018153">
    <property type="entry name" value="Glyco_trans_15"/>
    <property type="match status" value="1"/>
</dbReference>
<feature type="active site" description="Nucleophile" evidence="3">
    <location>
        <position position="278"/>
    </location>
</feature>
<dbReference type="InterPro" id="IPR029044">
    <property type="entry name" value="Nucleotide-diphossugar_trans"/>
</dbReference>
<dbReference type="SUPFAM" id="SSF53448">
    <property type="entry name" value="Nucleotide-diphospho-sugar transferases"/>
    <property type="match status" value="1"/>
</dbReference>
<organism evidence="5 6">
    <name type="scientific">Conidiobolus coronatus (strain ATCC 28846 / CBS 209.66 / NRRL 28638)</name>
    <name type="common">Delacroixia coronata</name>
    <dbReference type="NCBI Taxonomy" id="796925"/>
    <lineage>
        <taxon>Eukaryota</taxon>
        <taxon>Fungi</taxon>
        <taxon>Fungi incertae sedis</taxon>
        <taxon>Zoopagomycota</taxon>
        <taxon>Entomophthoromycotina</taxon>
        <taxon>Entomophthoromycetes</taxon>
        <taxon>Entomophthorales</taxon>
        <taxon>Ancylistaceae</taxon>
        <taxon>Conidiobolus</taxon>
    </lineage>
</organism>
<proteinExistence type="inferred from homology"/>
<dbReference type="PANTHER" id="PTHR31121">
    <property type="entry name" value="ALPHA-1,2 MANNOSYLTRANSFERASE KTR1"/>
    <property type="match status" value="1"/>
</dbReference>
<dbReference type="Gene3D" id="3.90.550.10">
    <property type="entry name" value="Spore Coat Polysaccharide Biosynthesis Protein SpsA, Chain A"/>
    <property type="match status" value="1"/>
</dbReference>
<dbReference type="Pfam" id="PF01793">
    <property type="entry name" value="Glyco_transf_15"/>
    <property type="match status" value="1"/>
</dbReference>
<keyword evidence="2 5" id="KW-0808">Transferase</keyword>
<evidence type="ECO:0000256" key="3">
    <source>
        <dbReference type="PIRSR" id="PIRSR018153-1"/>
    </source>
</evidence>
<dbReference type="OMA" id="YTQCPLN"/>